<feature type="transmembrane region" description="Helical" evidence="1">
    <location>
        <begin position="181"/>
        <end position="199"/>
    </location>
</feature>
<dbReference type="RefSeq" id="WP_114917106.1">
    <property type="nucleotide sequence ID" value="NZ_CP024848.1"/>
</dbReference>
<keyword evidence="4" id="KW-1185">Reference proteome</keyword>
<feature type="domain" description="CAAX prenyl protease 2/Lysostaphin resistance protein A-like" evidence="2">
    <location>
        <begin position="147"/>
        <end position="205"/>
    </location>
</feature>
<dbReference type="GO" id="GO:0080120">
    <property type="term" value="P:CAAX-box protein maturation"/>
    <property type="evidence" value="ECO:0007669"/>
    <property type="project" value="UniProtKB-ARBA"/>
</dbReference>
<feature type="transmembrane region" description="Helical" evidence="1">
    <location>
        <begin position="142"/>
        <end position="161"/>
    </location>
</feature>
<reference evidence="4" key="1">
    <citation type="submission" date="2017-11" db="EMBL/GenBank/DDBJ databases">
        <authorList>
            <person name="Zhu W."/>
        </authorList>
    </citation>
    <scope>NUCLEOTIDE SEQUENCE [LARGE SCALE GENOMIC DNA]</scope>
    <source>
        <strain evidence="4">160</strain>
    </source>
</reference>
<feature type="transmembrane region" description="Helical" evidence="1">
    <location>
        <begin position="89"/>
        <end position="116"/>
    </location>
</feature>
<organism evidence="3 4">
    <name type="scientific">Oceanobacillus zhaokaii</name>
    <dbReference type="NCBI Taxonomy" id="2052660"/>
    <lineage>
        <taxon>Bacteria</taxon>
        <taxon>Bacillati</taxon>
        <taxon>Bacillota</taxon>
        <taxon>Bacilli</taxon>
        <taxon>Bacillales</taxon>
        <taxon>Bacillaceae</taxon>
        <taxon>Oceanobacillus</taxon>
    </lineage>
</organism>
<keyword evidence="1" id="KW-1133">Transmembrane helix</keyword>
<evidence type="ECO:0000259" key="2">
    <source>
        <dbReference type="Pfam" id="PF02517"/>
    </source>
</evidence>
<sequence length="221" mass="26070">MKVGADMLKDAWLVSFIRFPLLIIALLLLFVIFELSGLQFHFPFLPELSTIYFTVVNIICFILIHRLLKKEGRTLKELIGYRQEFLIKDILYGFLWLVVLFVPFTLAVMCTMFIMYGVDMLQHFQTVFAGDEDSYLFTRPVWLMWFAAIVSLAFPFLNGPIEEIMYRGYAQPIFFKYFKKVWIAIVIPSLGFALQHVFWQLHSRGQLFTLQRFFFGELVVE</sequence>
<accession>A0A345PII9</accession>
<dbReference type="InterPro" id="IPR003675">
    <property type="entry name" value="Rce1/LyrA-like_dom"/>
</dbReference>
<protein>
    <recommendedName>
        <fullName evidence="2">CAAX prenyl protease 2/Lysostaphin resistance protein A-like domain-containing protein</fullName>
    </recommendedName>
</protein>
<evidence type="ECO:0000313" key="3">
    <source>
        <dbReference type="EMBL" id="AXI09819.1"/>
    </source>
</evidence>
<dbReference type="KEGG" id="ocn:CUC15_13170"/>
<feature type="transmembrane region" description="Helical" evidence="1">
    <location>
        <begin position="48"/>
        <end position="68"/>
    </location>
</feature>
<dbReference type="GO" id="GO:0004175">
    <property type="term" value="F:endopeptidase activity"/>
    <property type="evidence" value="ECO:0007669"/>
    <property type="project" value="UniProtKB-ARBA"/>
</dbReference>
<name>A0A345PII9_9BACI</name>
<dbReference type="Pfam" id="PF02517">
    <property type="entry name" value="Rce1-like"/>
    <property type="match status" value="1"/>
</dbReference>
<dbReference type="OrthoDB" id="5002656at2"/>
<keyword evidence="1" id="KW-0472">Membrane</keyword>
<proteinExistence type="predicted"/>
<evidence type="ECO:0000313" key="4">
    <source>
        <dbReference type="Proteomes" id="UP000253908"/>
    </source>
</evidence>
<gene>
    <name evidence="3" type="ORF">CUC15_13170</name>
</gene>
<keyword evidence="1" id="KW-0812">Transmembrane</keyword>
<dbReference type="EMBL" id="CP024848">
    <property type="protein sequence ID" value="AXI09819.1"/>
    <property type="molecule type" value="Genomic_DNA"/>
</dbReference>
<dbReference type="AlphaFoldDB" id="A0A345PII9"/>
<feature type="transmembrane region" description="Helical" evidence="1">
    <location>
        <begin position="12"/>
        <end position="33"/>
    </location>
</feature>
<evidence type="ECO:0000256" key="1">
    <source>
        <dbReference type="SAM" id="Phobius"/>
    </source>
</evidence>
<dbReference type="Proteomes" id="UP000253908">
    <property type="component" value="Chromosome"/>
</dbReference>